<feature type="compositionally biased region" description="Basic and acidic residues" evidence="1">
    <location>
        <begin position="28"/>
        <end position="55"/>
    </location>
</feature>
<sequence length="65" mass="7120">MTVPYKEECEVVIGADKAVRAASTNFSDDLRQHGSQSRHADRNAGGEEAIEHQGFEFHGGSPFDE</sequence>
<proteinExistence type="predicted"/>
<accession>A0ABX7GZT1</accession>
<keyword evidence="3" id="KW-1185">Reference proteome</keyword>
<evidence type="ECO:0000256" key="1">
    <source>
        <dbReference type="SAM" id="MobiDB-lite"/>
    </source>
</evidence>
<organism evidence="2 3">
    <name type="scientific">Dyella caseinilytica</name>
    <dbReference type="NCBI Taxonomy" id="1849581"/>
    <lineage>
        <taxon>Bacteria</taxon>
        <taxon>Pseudomonadati</taxon>
        <taxon>Pseudomonadota</taxon>
        <taxon>Gammaproteobacteria</taxon>
        <taxon>Lysobacterales</taxon>
        <taxon>Rhodanobacteraceae</taxon>
        <taxon>Dyella</taxon>
    </lineage>
</organism>
<gene>
    <name evidence="2" type="ORF">ISN74_08395</name>
</gene>
<feature type="region of interest" description="Disordered" evidence="1">
    <location>
        <begin position="25"/>
        <end position="65"/>
    </location>
</feature>
<protein>
    <submittedName>
        <fullName evidence="2">Uncharacterized protein</fullName>
    </submittedName>
</protein>
<dbReference type="EMBL" id="CP064030">
    <property type="protein sequence ID" value="QRN55329.1"/>
    <property type="molecule type" value="Genomic_DNA"/>
</dbReference>
<dbReference type="Proteomes" id="UP000663181">
    <property type="component" value="Chromosome"/>
</dbReference>
<reference evidence="2 3" key="1">
    <citation type="submission" date="2020-10" db="EMBL/GenBank/DDBJ databases">
        <title>Phylogeny of dyella-like bacteria.</title>
        <authorList>
            <person name="Fu J."/>
        </authorList>
    </citation>
    <scope>NUCLEOTIDE SEQUENCE [LARGE SCALE GENOMIC DNA]</scope>
    <source>
        <strain evidence="2 3">DHOB09</strain>
    </source>
</reference>
<dbReference type="RefSeq" id="WP_188798896.1">
    <property type="nucleotide sequence ID" value="NZ_BMIZ01000001.1"/>
</dbReference>
<evidence type="ECO:0000313" key="2">
    <source>
        <dbReference type="EMBL" id="QRN55329.1"/>
    </source>
</evidence>
<name>A0ABX7GZT1_9GAMM</name>
<evidence type="ECO:0000313" key="3">
    <source>
        <dbReference type="Proteomes" id="UP000663181"/>
    </source>
</evidence>